<comment type="caution">
    <text evidence="1">The sequence shown here is derived from an EMBL/GenBank/DDBJ whole genome shotgun (WGS) entry which is preliminary data.</text>
</comment>
<dbReference type="eggNOG" id="ENOG5031J3D">
    <property type="taxonomic scope" value="Bacteria"/>
</dbReference>
<proteinExistence type="predicted"/>
<evidence type="ECO:0000313" key="1">
    <source>
        <dbReference type="EMBL" id="EEB47767.1"/>
    </source>
</evidence>
<dbReference type="Proteomes" id="UP000003729">
    <property type="component" value="Unassembled WGS sequence"/>
</dbReference>
<reference evidence="1 2" key="1">
    <citation type="submission" date="2008-10" db="EMBL/GenBank/DDBJ databases">
        <title>Draft genome sequence of Providencia alcalifaciens (DSM 30120).</title>
        <authorList>
            <person name="Sudarsanam P."/>
            <person name="Ley R."/>
            <person name="Guruge J."/>
            <person name="Turnbaugh P.J."/>
            <person name="Mahowald M."/>
            <person name="Liep D."/>
            <person name="Gordon J."/>
        </authorList>
    </citation>
    <scope>NUCLEOTIDE SEQUENCE [LARGE SCALE GENOMIC DNA]</scope>
    <source>
        <strain evidence="1 2">DSM 30120</strain>
    </source>
</reference>
<protein>
    <submittedName>
        <fullName evidence="1">Uncharacterized protein</fullName>
    </submittedName>
</protein>
<organism evidence="1 2">
    <name type="scientific">Providencia alcalifaciens DSM 30120</name>
    <dbReference type="NCBI Taxonomy" id="520999"/>
    <lineage>
        <taxon>Bacteria</taxon>
        <taxon>Pseudomonadati</taxon>
        <taxon>Pseudomonadota</taxon>
        <taxon>Gammaproteobacteria</taxon>
        <taxon>Enterobacterales</taxon>
        <taxon>Morganellaceae</taxon>
        <taxon>Providencia</taxon>
    </lineage>
</organism>
<accession>B6XAL4</accession>
<dbReference type="RefSeq" id="WP_006657348.1">
    <property type="nucleotide sequence ID" value="NZ_ABXW01000004.1"/>
</dbReference>
<sequence>MRQLFIFIVSLFPLSIYAETIFILKETQNVSIEEMSSQANKTLFRFTVDYINDNNTSGALRSSCWGSFDDMKNNASNDGLYAAEITFNDEKLGVYASYTPMTFYSGNNTVNTYANFRSLTGFNSDKWTLYCTAVSNIAAEIKFRPREVSYTIVNLMASSEAYPHISAPAIVDLKSCFPNQELETVIPLTVGFVGYIGQDKRMELTVKSNDLPDSFDITLDNQSILNKQPQVIQMPAGQKEKQIETRLKGLCPDNAGEYVWNAEYITTIQ</sequence>
<dbReference type="AlphaFoldDB" id="B6XAL4"/>
<name>B6XAL4_9GAMM</name>
<reference evidence="1 2" key="2">
    <citation type="submission" date="2008-10" db="EMBL/GenBank/DDBJ databases">
        <authorList>
            <person name="Fulton L."/>
            <person name="Clifton S."/>
            <person name="Fulton B."/>
            <person name="Xu J."/>
            <person name="Minx P."/>
            <person name="Pepin K.H."/>
            <person name="Johnson M."/>
            <person name="Bhonagiri V."/>
            <person name="Nash W.E."/>
            <person name="Mardis E.R."/>
            <person name="Wilson R.K."/>
        </authorList>
    </citation>
    <scope>NUCLEOTIDE SEQUENCE [LARGE SCALE GENOMIC DNA]</scope>
    <source>
        <strain evidence="1 2">DSM 30120</strain>
    </source>
</reference>
<evidence type="ECO:0000313" key="2">
    <source>
        <dbReference type="Proteomes" id="UP000003729"/>
    </source>
</evidence>
<gene>
    <name evidence="1" type="ORF">PROVALCAL_00362</name>
</gene>
<dbReference type="GeneID" id="57291007"/>
<dbReference type="EMBL" id="ABXW01000004">
    <property type="protein sequence ID" value="EEB47767.1"/>
    <property type="molecule type" value="Genomic_DNA"/>
</dbReference>